<protein>
    <recommendedName>
        <fullName evidence="4">Transposase</fullName>
    </recommendedName>
</protein>
<dbReference type="Proteomes" id="UP001050975">
    <property type="component" value="Unassembled WGS sequence"/>
</dbReference>
<organism evidence="2 3">
    <name type="scientific">Microseira wollei NIES-4236</name>
    <dbReference type="NCBI Taxonomy" id="2530354"/>
    <lineage>
        <taxon>Bacteria</taxon>
        <taxon>Bacillati</taxon>
        <taxon>Cyanobacteriota</taxon>
        <taxon>Cyanophyceae</taxon>
        <taxon>Oscillatoriophycideae</taxon>
        <taxon>Aerosakkonematales</taxon>
        <taxon>Aerosakkonemataceae</taxon>
        <taxon>Microseira</taxon>
    </lineage>
</organism>
<gene>
    <name evidence="2" type="ORF">MiSe_38980</name>
</gene>
<evidence type="ECO:0000313" key="2">
    <source>
        <dbReference type="EMBL" id="GET39134.1"/>
    </source>
</evidence>
<keyword evidence="3" id="KW-1185">Reference proteome</keyword>
<dbReference type="AlphaFoldDB" id="A0AAV3XFE9"/>
<proteinExistence type="predicted"/>
<sequence length="59" mass="6691">MFIKPLRSFVANTAGNLPLRKVFRTYAYIPGFSEKSLGKGTRDQGRNRVSGLDLPKSWF</sequence>
<comment type="caution">
    <text evidence="2">The sequence shown here is derived from an EMBL/GenBank/DDBJ whole genome shotgun (WGS) entry which is preliminary data.</text>
</comment>
<accession>A0AAV3XFE9</accession>
<evidence type="ECO:0008006" key="4">
    <source>
        <dbReference type="Google" id="ProtNLM"/>
    </source>
</evidence>
<evidence type="ECO:0000256" key="1">
    <source>
        <dbReference type="SAM" id="MobiDB-lite"/>
    </source>
</evidence>
<name>A0AAV3XFE9_9CYAN</name>
<reference evidence="2" key="1">
    <citation type="submission" date="2019-10" db="EMBL/GenBank/DDBJ databases">
        <title>Draft genome sequece of Microseira wollei NIES-4236.</title>
        <authorList>
            <person name="Yamaguchi H."/>
            <person name="Suzuki S."/>
            <person name="Kawachi M."/>
        </authorList>
    </citation>
    <scope>NUCLEOTIDE SEQUENCE</scope>
    <source>
        <strain evidence="2">NIES-4236</strain>
    </source>
</reference>
<feature type="region of interest" description="Disordered" evidence="1">
    <location>
        <begin position="36"/>
        <end position="59"/>
    </location>
</feature>
<feature type="compositionally biased region" description="Basic and acidic residues" evidence="1">
    <location>
        <begin position="36"/>
        <end position="46"/>
    </location>
</feature>
<dbReference type="EMBL" id="BLAY01000059">
    <property type="protein sequence ID" value="GET39134.1"/>
    <property type="molecule type" value="Genomic_DNA"/>
</dbReference>
<dbReference type="RefSeq" id="WP_226584140.1">
    <property type="nucleotide sequence ID" value="NZ_BLAY01000059.1"/>
</dbReference>
<evidence type="ECO:0000313" key="3">
    <source>
        <dbReference type="Proteomes" id="UP001050975"/>
    </source>
</evidence>